<dbReference type="GO" id="GO:0005829">
    <property type="term" value="C:cytosol"/>
    <property type="evidence" value="ECO:0007669"/>
    <property type="project" value="TreeGrafter"/>
</dbReference>
<comment type="caution">
    <text evidence="1">The sequence shown here is derived from an EMBL/GenBank/DDBJ whole genome shotgun (WGS) entry which is preliminary data.</text>
</comment>
<dbReference type="PANTHER" id="PTHR10788:SF75">
    <property type="entry name" value="SYNTHASE SUBUNIT OF TREHALOSE-6-PHOSPHATE SYNTHASE_PHOSPHATASE COMPLEX (EUROFUNG)"/>
    <property type="match status" value="1"/>
</dbReference>
<dbReference type="Pfam" id="PF00982">
    <property type="entry name" value="Glyco_transf_20"/>
    <property type="match status" value="1"/>
</dbReference>
<dbReference type="Proteomes" id="UP000186955">
    <property type="component" value="Unassembled WGS sequence"/>
</dbReference>
<proteinExistence type="predicted"/>
<reference evidence="1 2" key="1">
    <citation type="submission" date="2016-10" db="EMBL/GenBank/DDBJ databases">
        <title>Genome sequence of the ascomycete fungus Penicillium subrubescens.</title>
        <authorList>
            <person name="De Vries R.P."/>
            <person name="Peng M."/>
            <person name="Dilokpimol A."/>
            <person name="Hilden K."/>
            <person name="Makela M.R."/>
            <person name="Grigoriev I."/>
            <person name="Riley R."/>
            <person name="Granchi Z."/>
        </authorList>
    </citation>
    <scope>NUCLEOTIDE SEQUENCE [LARGE SCALE GENOMIC DNA]</scope>
    <source>
        <strain evidence="1 2">CBS 132785</strain>
    </source>
</reference>
<dbReference type="SUPFAM" id="SSF53756">
    <property type="entry name" value="UDP-Glycosyltransferase/glycogen phosphorylase"/>
    <property type="match status" value="1"/>
</dbReference>
<dbReference type="Gene3D" id="3.40.50.2000">
    <property type="entry name" value="Glycogen Phosphorylase B"/>
    <property type="match status" value="2"/>
</dbReference>
<dbReference type="InterPro" id="IPR001830">
    <property type="entry name" value="Glyco_trans_20"/>
</dbReference>
<protein>
    <submittedName>
        <fullName evidence="1">Alpha,alpha-trehalose-phosphate synthase [UDP-forming] 1</fullName>
    </submittedName>
</protein>
<dbReference type="GO" id="GO:0004805">
    <property type="term" value="F:trehalose-phosphatase activity"/>
    <property type="evidence" value="ECO:0007669"/>
    <property type="project" value="TreeGrafter"/>
</dbReference>
<sequence length="473" mass="53485">PEDKRINFVIEMGSDHSSSKPRLVIVSNRLPLSVEQKNDIFEVTQSSGGLVSALRGLKAADYVWLGWPGVAVNEGDMEIVDTALAKENAAAIYLDDGLAKDHYNGFSRVVMNPDAWEAYRRVNELFADRVIQEARDGDLIWVHDYHLFLLPQMLRDRLHVQKKRCLIGFSLHTPFPVDDFWRGLPVQEDLLRGILGSDVIGFHTDEYRKNFVTACDILLDSVQLKDDQIQINDRIVKTGKYVVGIDYERFATAISDDKVKSRIKELESLYKGKTVIIGVDRMDYTKGLPEKMEGFRVFLDEHPELSDKVILIQIAVPSREDVKKYQDLEGEVSKRVGQIIGKHASPHSTPLLYIHRSVSFEDLTALYSISDVCLLTSRRDGMNLVASEFVACQKVRHGVLVLSEFTGAASFLNTGSILCNPSSAEGVSAALYRAVTMGQEERRKNYEELRDFVTTHTSEKWSEAFLDELLQLR</sequence>
<dbReference type="GO" id="GO:0003825">
    <property type="term" value="F:alpha,alpha-trehalose-phosphate synthase (UDP-forming) activity"/>
    <property type="evidence" value="ECO:0007669"/>
    <property type="project" value="TreeGrafter"/>
</dbReference>
<dbReference type="GO" id="GO:0005992">
    <property type="term" value="P:trehalose biosynthetic process"/>
    <property type="evidence" value="ECO:0007669"/>
    <property type="project" value="InterPro"/>
</dbReference>
<dbReference type="PANTHER" id="PTHR10788">
    <property type="entry name" value="TREHALOSE-6-PHOSPHATE SYNTHASE"/>
    <property type="match status" value="1"/>
</dbReference>
<dbReference type="CDD" id="cd03788">
    <property type="entry name" value="GT20_TPS"/>
    <property type="match status" value="1"/>
</dbReference>
<dbReference type="GO" id="GO:0034605">
    <property type="term" value="P:cellular response to heat"/>
    <property type="evidence" value="ECO:0007669"/>
    <property type="project" value="TreeGrafter"/>
</dbReference>
<dbReference type="AlphaFoldDB" id="A0A1Q5UMT6"/>
<organism evidence="1 2">
    <name type="scientific">Penicillium subrubescens</name>
    <dbReference type="NCBI Taxonomy" id="1316194"/>
    <lineage>
        <taxon>Eukaryota</taxon>
        <taxon>Fungi</taxon>
        <taxon>Dikarya</taxon>
        <taxon>Ascomycota</taxon>
        <taxon>Pezizomycotina</taxon>
        <taxon>Eurotiomycetes</taxon>
        <taxon>Eurotiomycetidae</taxon>
        <taxon>Eurotiales</taxon>
        <taxon>Aspergillaceae</taxon>
        <taxon>Penicillium</taxon>
    </lineage>
</organism>
<gene>
    <name evidence="1" type="ORF">PENSUB_537</name>
</gene>
<accession>A0A1Q5UMT6</accession>
<dbReference type="STRING" id="1316194.A0A1Q5UMT6"/>
<name>A0A1Q5UMT6_9EURO</name>
<dbReference type="EMBL" id="MNBE01000124">
    <property type="protein sequence ID" value="OKP13806.1"/>
    <property type="molecule type" value="Genomic_DNA"/>
</dbReference>
<dbReference type="GO" id="GO:0005946">
    <property type="term" value="C:alpha,alpha-trehalose-phosphate synthase complex (UDP-forming)"/>
    <property type="evidence" value="ECO:0007669"/>
    <property type="project" value="TreeGrafter"/>
</dbReference>
<feature type="non-terminal residue" evidence="1">
    <location>
        <position position="1"/>
    </location>
</feature>
<keyword evidence="2" id="KW-1185">Reference proteome</keyword>
<evidence type="ECO:0000313" key="2">
    <source>
        <dbReference type="Proteomes" id="UP000186955"/>
    </source>
</evidence>
<evidence type="ECO:0000313" key="1">
    <source>
        <dbReference type="EMBL" id="OKP13806.1"/>
    </source>
</evidence>